<feature type="region of interest" description="Disordered" evidence="1">
    <location>
        <begin position="348"/>
        <end position="385"/>
    </location>
</feature>
<sequence length="385" mass="42184">MGVVNQVCQLLQSANHLTEFINHSHKQTSFPSHCRHDHKLDSIAEISFRQKNLCTMVHQQVSTKAKPCLQYIHSKPLQNRKPWPALENGLLQPVQIEPAGLKHCGVEKMAASNAERQASTCLMKATSAQRIPLTINESFVWHHGSMSSSLAELRARASVLGVPPLVLGRPQGATIFHDPKSLVISTPAPLVPRPHLSNKYLPDVDVRPLAELNYGQAGSVTPTGAARLPGESVPCETREPCHNAVSSETSLAAAPTPLQLPRAEGVTTSFRAAAFEDLGKVNTRRTFCRSNSCSLLSDPTDWVLITLKSEDSMDRNVHQPQDIHYNERAHFFGLLRVAEVGYHQRVAVNSRQHPPTGHVSGSSVRETQITARGPEHEPCSITGAQ</sequence>
<dbReference type="Proteomes" id="UP001558613">
    <property type="component" value="Unassembled WGS sequence"/>
</dbReference>
<reference evidence="2 3" key="1">
    <citation type="submission" date="2023-09" db="EMBL/GenBank/DDBJ databases">
        <authorList>
            <person name="Wang M."/>
        </authorList>
    </citation>
    <scope>NUCLEOTIDE SEQUENCE [LARGE SCALE GENOMIC DNA]</scope>
    <source>
        <strain evidence="2">GT-2023</strain>
        <tissue evidence="2">Liver</tissue>
    </source>
</reference>
<evidence type="ECO:0000256" key="1">
    <source>
        <dbReference type="SAM" id="MobiDB-lite"/>
    </source>
</evidence>
<keyword evidence="3" id="KW-1185">Reference proteome</keyword>
<feature type="compositionally biased region" description="Polar residues" evidence="1">
    <location>
        <begin position="348"/>
        <end position="370"/>
    </location>
</feature>
<proteinExistence type="predicted"/>
<name>A0ABR3M0B5_9TELE</name>
<protein>
    <submittedName>
        <fullName evidence="2">Uncharacterized protein</fullName>
    </submittedName>
</protein>
<evidence type="ECO:0000313" key="3">
    <source>
        <dbReference type="Proteomes" id="UP001558613"/>
    </source>
</evidence>
<comment type="caution">
    <text evidence="2">The sequence shown here is derived from an EMBL/GenBank/DDBJ whole genome shotgun (WGS) entry which is preliminary data.</text>
</comment>
<accession>A0ABR3M0B5</accession>
<gene>
    <name evidence="2" type="ORF">QQF64_009140</name>
</gene>
<evidence type="ECO:0000313" key="2">
    <source>
        <dbReference type="EMBL" id="KAL1258563.1"/>
    </source>
</evidence>
<organism evidence="2 3">
    <name type="scientific">Cirrhinus molitorella</name>
    <name type="common">mud carp</name>
    <dbReference type="NCBI Taxonomy" id="172907"/>
    <lineage>
        <taxon>Eukaryota</taxon>
        <taxon>Metazoa</taxon>
        <taxon>Chordata</taxon>
        <taxon>Craniata</taxon>
        <taxon>Vertebrata</taxon>
        <taxon>Euteleostomi</taxon>
        <taxon>Actinopterygii</taxon>
        <taxon>Neopterygii</taxon>
        <taxon>Teleostei</taxon>
        <taxon>Ostariophysi</taxon>
        <taxon>Cypriniformes</taxon>
        <taxon>Cyprinidae</taxon>
        <taxon>Labeoninae</taxon>
        <taxon>Labeonini</taxon>
        <taxon>Cirrhinus</taxon>
    </lineage>
</organism>
<dbReference type="EMBL" id="JAYMGO010000016">
    <property type="protein sequence ID" value="KAL1258563.1"/>
    <property type="molecule type" value="Genomic_DNA"/>
</dbReference>